<dbReference type="NCBIfam" id="NF006507">
    <property type="entry name" value="PRK08943.1"/>
    <property type="match status" value="1"/>
</dbReference>
<gene>
    <name evidence="6" type="primary">lpxM</name>
    <name evidence="7" type="ORF">SAMN04488540_109124</name>
</gene>
<keyword evidence="4 6" id="KW-0472">Membrane</keyword>
<dbReference type="Proteomes" id="UP000199527">
    <property type="component" value="Unassembled WGS sequence"/>
</dbReference>
<dbReference type="InterPro" id="IPR004960">
    <property type="entry name" value="LipA_acyltrans"/>
</dbReference>
<dbReference type="PIRSF" id="PIRSF026649">
    <property type="entry name" value="MsbB"/>
    <property type="match status" value="1"/>
</dbReference>
<dbReference type="EMBL" id="FNEM01000009">
    <property type="protein sequence ID" value="SDJ54438.1"/>
    <property type="molecule type" value="Genomic_DNA"/>
</dbReference>
<comment type="subcellular location">
    <subcellularLocation>
        <location evidence="6">Cell inner membrane</location>
        <topology evidence="6">Single-pass membrane protein</topology>
    </subcellularLocation>
</comment>
<evidence type="ECO:0000313" key="8">
    <source>
        <dbReference type="Proteomes" id="UP000199527"/>
    </source>
</evidence>
<evidence type="ECO:0000256" key="6">
    <source>
        <dbReference type="HAMAP-Rule" id="MF_01944"/>
    </source>
</evidence>
<dbReference type="OrthoDB" id="9803456at2"/>
<dbReference type="UniPathway" id="UPA00030"/>
<dbReference type="InterPro" id="IPR011921">
    <property type="entry name" value="Lipid_A_MsbB"/>
</dbReference>
<dbReference type="PANTHER" id="PTHR30606:SF4">
    <property type="entry name" value="LIPID A BIOSYNTHESIS MYRISTOYLTRANSFERASE"/>
    <property type="match status" value="1"/>
</dbReference>
<evidence type="ECO:0000313" key="7">
    <source>
        <dbReference type="EMBL" id="SDJ54438.1"/>
    </source>
</evidence>
<comment type="pathway">
    <text evidence="6">Bacterial outer membrane biogenesis; lipopolysaccharide biosynthesis.</text>
</comment>
<accession>A0A1G8UKT9</accession>
<dbReference type="GO" id="GO:0036104">
    <property type="term" value="P:Kdo2-lipid A biosynthetic process"/>
    <property type="evidence" value="ECO:0007669"/>
    <property type="project" value="UniProtKB-UniRule"/>
</dbReference>
<comment type="function">
    <text evidence="6">Catalyzes the transfer of an acyl chain from an acyl-[acyl-carrier-protein] (ACP) to a Kdo(2)-(acyl)-lipid IV(A) to form a Kdo(2)-lipid A.</text>
</comment>
<dbReference type="Pfam" id="PF03279">
    <property type="entry name" value="Lip_A_acyltrans"/>
    <property type="match status" value="1"/>
</dbReference>
<dbReference type="AlphaFoldDB" id="A0A1G8UKT9"/>
<dbReference type="UniPathway" id="UPA00360">
    <property type="reaction ID" value="UER00486"/>
</dbReference>
<dbReference type="CDD" id="cd07984">
    <property type="entry name" value="LPLAT_LABLAT-like"/>
    <property type="match status" value="1"/>
</dbReference>
<dbReference type="PANTHER" id="PTHR30606">
    <property type="entry name" value="LIPID A BIOSYNTHESIS LAUROYL ACYLTRANSFERASE"/>
    <property type="match status" value="1"/>
</dbReference>
<dbReference type="GO" id="GO:0016747">
    <property type="term" value="F:acyltransferase activity, transferring groups other than amino-acyl groups"/>
    <property type="evidence" value="ECO:0007669"/>
    <property type="project" value="InterPro"/>
</dbReference>
<comment type="pathway">
    <text evidence="6">Glycolipid biosynthesis; KDO(2)-lipid A biosynthesis; KDO(2)-lipid A from CMP-3-deoxy-D-manno-octulosonate and lipid IV(A): step 4/4.</text>
</comment>
<feature type="short sequence motif" description="HXXXXD motif" evidence="6">
    <location>
        <begin position="141"/>
        <end position="146"/>
    </location>
</feature>
<dbReference type="HAMAP" id="MF_01944">
    <property type="entry name" value="Lipid_A_LpxM"/>
    <property type="match status" value="1"/>
</dbReference>
<proteinExistence type="inferred from homology"/>
<dbReference type="NCBIfam" id="TIGR02208">
    <property type="entry name" value="lipid_A_msbB"/>
    <property type="match status" value="1"/>
</dbReference>
<keyword evidence="8" id="KW-1185">Reference proteome</keyword>
<comment type="similarity">
    <text evidence="6">Belongs to the LpxL/LpxM/LpxP family. LpxM subfamily.</text>
</comment>
<keyword evidence="6" id="KW-0812">Transmembrane</keyword>
<name>A0A1G8UKT9_9GAMM</name>
<sequence length="318" mass="36396">MTSAKHPTDFQHRPRFGWRFLHPRYLGVWLFVAIAAVLALFPYRVRDAVGGSIGYLFGRGLPKTRHRAEVNLKLCFPQWDQAQRDRVLDQMYRHIGMSLMASATLLVRSERYLQNHVELIGEEHLMPYLESGQPVIFMVPHTWFIDFPGVLLASRGYPMTTMVNPQKNELVDYLMQKCRSRYGGKLFGRGAGIKRLLDAIREGHSAYYLPDQDHGMKRSQYVPFFATHKATLPGLGKMVDATGAVVIPMVASYDARRGKFQGIIRPAMTDLPSGDAAYDARRMNEEIEALITPRPEQYMWILKVLKSRPAGEPDPYRR</sequence>
<dbReference type="EC" id="2.3.1.243" evidence="6"/>
<keyword evidence="3 6" id="KW-0808">Transferase</keyword>
<reference evidence="8" key="1">
    <citation type="submission" date="2016-10" db="EMBL/GenBank/DDBJ databases">
        <authorList>
            <person name="Varghese N."/>
            <person name="Submissions S."/>
        </authorList>
    </citation>
    <scope>NUCLEOTIDE SEQUENCE [LARGE SCALE GENOMIC DNA]</scope>
    <source>
        <strain evidence="8">DSM 23317</strain>
    </source>
</reference>
<evidence type="ECO:0000256" key="5">
    <source>
        <dbReference type="ARBA" id="ARBA00023315"/>
    </source>
</evidence>
<keyword evidence="5 6" id="KW-0012">Acyltransferase</keyword>
<protein>
    <recommendedName>
        <fullName evidence="6">Lipid A biosynthesis acyltransferase</fullName>
        <ecNumber evidence="6">2.3.1.243</ecNumber>
    </recommendedName>
    <alternativeName>
        <fullName evidence="6">Kdo(2)-lauroyl-lipid IV(A) acyltransferase</fullName>
    </alternativeName>
</protein>
<keyword evidence="2 6" id="KW-0997">Cell inner membrane</keyword>
<comment type="catalytic activity">
    <reaction evidence="6">
        <text>an alpha-Kdo-(2-&gt;4)-alpha-Kdo-(2-&gt;6)-(acyl)-lipid IVA + a fatty acyl-[ACP] = an alpha-Kdo-(2-&gt;4)-alpha-Kdo-(2-&gt;6)-lipid A + holo-[ACP]</text>
        <dbReference type="Rhea" id="RHEA:69400"/>
        <dbReference type="Rhea" id="RHEA-COMP:9685"/>
        <dbReference type="Rhea" id="RHEA-COMP:14125"/>
        <dbReference type="ChEBI" id="CHEBI:64479"/>
        <dbReference type="ChEBI" id="CHEBI:138651"/>
        <dbReference type="ChEBI" id="CHEBI:176430"/>
        <dbReference type="ChEBI" id="CHEBI:176431"/>
        <dbReference type="EC" id="2.3.1.243"/>
    </reaction>
</comment>
<dbReference type="GO" id="GO:0009103">
    <property type="term" value="P:lipopolysaccharide biosynthetic process"/>
    <property type="evidence" value="ECO:0007669"/>
    <property type="project" value="UniProtKB-UniRule"/>
</dbReference>
<evidence type="ECO:0000256" key="4">
    <source>
        <dbReference type="ARBA" id="ARBA00023136"/>
    </source>
</evidence>
<evidence type="ECO:0000256" key="1">
    <source>
        <dbReference type="ARBA" id="ARBA00022475"/>
    </source>
</evidence>
<evidence type="ECO:0000256" key="3">
    <source>
        <dbReference type="ARBA" id="ARBA00022679"/>
    </source>
</evidence>
<evidence type="ECO:0000256" key="2">
    <source>
        <dbReference type="ARBA" id="ARBA00022519"/>
    </source>
</evidence>
<dbReference type="RefSeq" id="WP_090365501.1">
    <property type="nucleotide sequence ID" value="NZ_FNEM01000009.1"/>
</dbReference>
<dbReference type="GO" id="GO:0005886">
    <property type="term" value="C:plasma membrane"/>
    <property type="evidence" value="ECO:0007669"/>
    <property type="project" value="UniProtKB-SubCell"/>
</dbReference>
<feature type="transmembrane region" description="Helical" evidence="6">
    <location>
        <begin position="25"/>
        <end position="43"/>
    </location>
</feature>
<keyword evidence="6" id="KW-1133">Transmembrane helix</keyword>
<organism evidence="7 8">
    <name type="scientific">Ferrimonas sediminum</name>
    <dbReference type="NCBI Taxonomy" id="718193"/>
    <lineage>
        <taxon>Bacteria</taxon>
        <taxon>Pseudomonadati</taxon>
        <taxon>Pseudomonadota</taxon>
        <taxon>Gammaproteobacteria</taxon>
        <taxon>Alteromonadales</taxon>
        <taxon>Ferrimonadaceae</taxon>
        <taxon>Ferrimonas</taxon>
    </lineage>
</organism>
<dbReference type="GO" id="GO:0009276">
    <property type="term" value="C:Gram-negative-bacterium-type cell wall"/>
    <property type="evidence" value="ECO:0007669"/>
    <property type="project" value="InterPro"/>
</dbReference>
<keyword evidence="6" id="KW-0448">Lipopolysaccharide biosynthesis</keyword>
<keyword evidence="1 6" id="KW-1003">Cell membrane</keyword>